<gene>
    <name evidence="2" type="ORF">Ae201684_002478</name>
</gene>
<proteinExistence type="predicted"/>
<keyword evidence="1" id="KW-0175">Coiled coil</keyword>
<dbReference type="Proteomes" id="UP000481153">
    <property type="component" value="Unassembled WGS sequence"/>
</dbReference>
<protein>
    <submittedName>
        <fullName evidence="2">Uncharacterized protein</fullName>
    </submittedName>
</protein>
<organism evidence="2 3">
    <name type="scientific">Aphanomyces euteiches</name>
    <dbReference type="NCBI Taxonomy" id="100861"/>
    <lineage>
        <taxon>Eukaryota</taxon>
        <taxon>Sar</taxon>
        <taxon>Stramenopiles</taxon>
        <taxon>Oomycota</taxon>
        <taxon>Saprolegniomycetes</taxon>
        <taxon>Saprolegniales</taxon>
        <taxon>Verrucalvaceae</taxon>
        <taxon>Aphanomyces</taxon>
    </lineage>
</organism>
<dbReference type="EMBL" id="VJMJ01000026">
    <property type="protein sequence ID" value="KAF0742577.1"/>
    <property type="molecule type" value="Genomic_DNA"/>
</dbReference>
<dbReference type="AlphaFoldDB" id="A0A6G0XQL2"/>
<accession>A0A6G0XQL2</accession>
<dbReference type="VEuPathDB" id="FungiDB:AeMF1_016133"/>
<name>A0A6G0XQL2_9STRA</name>
<feature type="coiled-coil region" evidence="1">
    <location>
        <begin position="1"/>
        <end position="28"/>
    </location>
</feature>
<sequence length="220" mass="25125">MKNLEGSIEALNLEIAHLEGRVDSMRQLVPIPLHSFEPETKIEHQYFKMFAHGLRKNLVNPIQSLQLEFLSSIMVPDLVFLESIGIDKLTQQWQLYSTSFHSFQVECHGFKPISFSPNIIITVDTTVHLRLSRQSLCLLFPHILHNEQLTQKMVGRVLSVPTQQNFFFNENCLVERLETIPNLPVALSRLLGNLDDALTALADFRVKPNGELVAQRVENV</sequence>
<keyword evidence="3" id="KW-1185">Reference proteome</keyword>
<evidence type="ECO:0000256" key="1">
    <source>
        <dbReference type="SAM" id="Coils"/>
    </source>
</evidence>
<comment type="caution">
    <text evidence="2">The sequence shown here is derived from an EMBL/GenBank/DDBJ whole genome shotgun (WGS) entry which is preliminary data.</text>
</comment>
<reference evidence="2 3" key="1">
    <citation type="submission" date="2019-07" db="EMBL/GenBank/DDBJ databases">
        <title>Genomics analysis of Aphanomyces spp. identifies a new class of oomycete effector associated with host adaptation.</title>
        <authorList>
            <person name="Gaulin E."/>
        </authorList>
    </citation>
    <scope>NUCLEOTIDE SEQUENCE [LARGE SCALE GENOMIC DNA]</scope>
    <source>
        <strain evidence="2 3">ATCC 201684</strain>
    </source>
</reference>
<evidence type="ECO:0000313" key="3">
    <source>
        <dbReference type="Proteomes" id="UP000481153"/>
    </source>
</evidence>
<evidence type="ECO:0000313" key="2">
    <source>
        <dbReference type="EMBL" id="KAF0742577.1"/>
    </source>
</evidence>